<evidence type="ECO:0000313" key="6">
    <source>
        <dbReference type="Proteomes" id="UP000431533"/>
    </source>
</evidence>
<dbReference type="RefSeq" id="XP_031006190.1">
    <property type="nucleotide sequence ID" value="XM_031149179.1"/>
</dbReference>
<comment type="caution">
    <text evidence="5">The sequence shown here is derived from an EMBL/GenBank/DDBJ whole genome shotgun (WGS) entry which is preliminary data.</text>
</comment>
<dbReference type="GO" id="GO:0016491">
    <property type="term" value="F:oxidoreductase activity"/>
    <property type="evidence" value="ECO:0007669"/>
    <property type="project" value="UniProtKB-KW"/>
</dbReference>
<keyword evidence="6" id="KW-1185">Reference proteome</keyword>
<evidence type="ECO:0000256" key="2">
    <source>
        <dbReference type="ARBA" id="ARBA00022630"/>
    </source>
</evidence>
<evidence type="ECO:0000256" key="3">
    <source>
        <dbReference type="ARBA" id="ARBA00023002"/>
    </source>
</evidence>
<feature type="domain" description="FAD/NAD(P)-binding" evidence="4">
    <location>
        <begin position="6"/>
        <end position="295"/>
    </location>
</feature>
<keyword evidence="2" id="KW-0285">Flavoprotein</keyword>
<dbReference type="Gene3D" id="3.50.50.60">
    <property type="entry name" value="FAD/NAD(P)-binding domain"/>
    <property type="match status" value="2"/>
</dbReference>
<sequence>MSDPLDVLIIGGGPAGLTAALTLARQLHTVAVFDCGTYRNDAAKYQHMVLTWDHKEPSAFRSAARENILGQYETVKVYPTTIDTVKSLENGLFEAVDSNSKAWVGRKLVLASGVEDIMPNIEGFQQCWGSGIFHCFFCKGFEERGSESSGLIATDALASVPHAMHAGRHALQLCTSVTFYTNGSEDLTREFENALTNTPEMNVDSRRIKKLVKGPNGAEVIVCFEDGTEKIEGFLGAAPKMKQRAPFADQLALELNPGGEITTKLPFMQTSMRGVFAAGDCGSAMKIAANALSTGAAVGAGVSAQILAEKFDHKPLF</sequence>
<dbReference type="SUPFAM" id="SSF51905">
    <property type="entry name" value="FAD/NAD(P)-binding domain"/>
    <property type="match status" value="1"/>
</dbReference>
<gene>
    <name evidence="5" type="primary">gliT_1</name>
    <name evidence="5" type="ORF">LHYA1_G004217</name>
</gene>
<keyword evidence="3" id="KW-0560">Oxidoreductase</keyword>
<dbReference type="PRINTS" id="PR00368">
    <property type="entry name" value="FADPNR"/>
</dbReference>
<evidence type="ECO:0000313" key="5">
    <source>
        <dbReference type="EMBL" id="TVY27402.1"/>
    </source>
</evidence>
<dbReference type="AlphaFoldDB" id="A0A8H8TZ60"/>
<comment type="similarity">
    <text evidence="1">Belongs to the class-II pyridine nucleotide-disulfide oxidoreductase family.</text>
</comment>
<dbReference type="Proteomes" id="UP000431533">
    <property type="component" value="Unassembled WGS sequence"/>
</dbReference>
<dbReference type="EMBL" id="QGMH01000049">
    <property type="protein sequence ID" value="TVY27402.1"/>
    <property type="molecule type" value="Genomic_DNA"/>
</dbReference>
<evidence type="ECO:0000256" key="1">
    <source>
        <dbReference type="ARBA" id="ARBA00009333"/>
    </source>
</evidence>
<dbReference type="Pfam" id="PF07992">
    <property type="entry name" value="Pyr_redox_2"/>
    <property type="match status" value="1"/>
</dbReference>
<dbReference type="GeneID" id="41984415"/>
<accession>A0A8H8TZ60</accession>
<dbReference type="OrthoDB" id="10260355at2759"/>
<protein>
    <submittedName>
        <fullName evidence="5">Thioredoxin reductase</fullName>
    </submittedName>
</protein>
<dbReference type="PANTHER" id="PTHR48105">
    <property type="entry name" value="THIOREDOXIN REDUCTASE 1-RELATED-RELATED"/>
    <property type="match status" value="1"/>
</dbReference>
<proteinExistence type="inferred from homology"/>
<evidence type="ECO:0000259" key="4">
    <source>
        <dbReference type="Pfam" id="PF07992"/>
    </source>
</evidence>
<dbReference type="InterPro" id="IPR023753">
    <property type="entry name" value="FAD/NAD-binding_dom"/>
</dbReference>
<reference evidence="5 6" key="1">
    <citation type="submission" date="2018-05" db="EMBL/GenBank/DDBJ databases">
        <title>Genome sequencing and assembly of the regulated plant pathogen Lachnellula willkommii and related sister species for the development of diagnostic species identification markers.</title>
        <authorList>
            <person name="Giroux E."/>
            <person name="Bilodeau G."/>
        </authorList>
    </citation>
    <scope>NUCLEOTIDE SEQUENCE [LARGE SCALE GENOMIC DNA]</scope>
    <source>
        <strain evidence="5 6">CBS 185.66</strain>
    </source>
</reference>
<dbReference type="GO" id="GO:0097237">
    <property type="term" value="P:cellular response to toxic substance"/>
    <property type="evidence" value="ECO:0007669"/>
    <property type="project" value="UniProtKB-ARBA"/>
</dbReference>
<dbReference type="PRINTS" id="PR00469">
    <property type="entry name" value="PNDRDTASEII"/>
</dbReference>
<organism evidence="5 6">
    <name type="scientific">Lachnellula hyalina</name>
    <dbReference type="NCBI Taxonomy" id="1316788"/>
    <lineage>
        <taxon>Eukaryota</taxon>
        <taxon>Fungi</taxon>
        <taxon>Dikarya</taxon>
        <taxon>Ascomycota</taxon>
        <taxon>Pezizomycotina</taxon>
        <taxon>Leotiomycetes</taxon>
        <taxon>Helotiales</taxon>
        <taxon>Lachnaceae</taxon>
        <taxon>Lachnellula</taxon>
    </lineage>
</organism>
<dbReference type="InterPro" id="IPR036188">
    <property type="entry name" value="FAD/NAD-bd_sf"/>
</dbReference>
<dbReference type="InterPro" id="IPR050097">
    <property type="entry name" value="Ferredoxin-NADP_redctase_2"/>
</dbReference>
<name>A0A8H8TZ60_9HELO</name>